<evidence type="ECO:0000313" key="5">
    <source>
        <dbReference type="EMBL" id="CAG7714182.1"/>
    </source>
</evidence>
<dbReference type="SMART" id="SM00360">
    <property type="entry name" value="RRM"/>
    <property type="match status" value="1"/>
</dbReference>
<reference evidence="5" key="1">
    <citation type="submission" date="2021-06" db="EMBL/GenBank/DDBJ databases">
        <authorList>
            <person name="Hodson N. C."/>
            <person name="Mongue J. A."/>
            <person name="Jaron S. K."/>
        </authorList>
    </citation>
    <scope>NUCLEOTIDE SEQUENCE</scope>
</reference>
<name>A0A8J2NV81_9HEXA</name>
<evidence type="ECO:0000256" key="2">
    <source>
        <dbReference type="PROSITE-ProRule" id="PRU00176"/>
    </source>
</evidence>
<feature type="compositionally biased region" description="Gly residues" evidence="3">
    <location>
        <begin position="47"/>
        <end position="58"/>
    </location>
</feature>
<dbReference type="PANTHER" id="PTHR19965">
    <property type="entry name" value="RNA AND EXPORT FACTOR BINDING PROTEIN"/>
    <property type="match status" value="1"/>
</dbReference>
<evidence type="ECO:0000313" key="6">
    <source>
        <dbReference type="Proteomes" id="UP000708208"/>
    </source>
</evidence>
<dbReference type="OrthoDB" id="1049195at2759"/>
<dbReference type="EMBL" id="CAJVCH010033908">
    <property type="protein sequence ID" value="CAG7714182.1"/>
    <property type="molecule type" value="Genomic_DNA"/>
</dbReference>
<proteinExistence type="predicted"/>
<evidence type="ECO:0000259" key="4">
    <source>
        <dbReference type="PROSITE" id="PS50102"/>
    </source>
</evidence>
<evidence type="ECO:0000256" key="1">
    <source>
        <dbReference type="ARBA" id="ARBA00022884"/>
    </source>
</evidence>
<keyword evidence="6" id="KW-1185">Reference proteome</keyword>
<dbReference type="Pfam" id="PF00076">
    <property type="entry name" value="RRM_1"/>
    <property type="match status" value="1"/>
</dbReference>
<dbReference type="InterPro" id="IPR025715">
    <property type="entry name" value="FoP_C"/>
</dbReference>
<keyword evidence="1 2" id="KW-0694">RNA-binding</keyword>
<dbReference type="GO" id="GO:0003729">
    <property type="term" value="F:mRNA binding"/>
    <property type="evidence" value="ECO:0007669"/>
    <property type="project" value="TreeGrafter"/>
</dbReference>
<feature type="compositionally biased region" description="Basic residues" evidence="3">
    <location>
        <begin position="13"/>
        <end position="25"/>
    </location>
</feature>
<dbReference type="Proteomes" id="UP000708208">
    <property type="component" value="Unassembled WGS sequence"/>
</dbReference>
<feature type="region of interest" description="Disordered" evidence="3">
    <location>
        <begin position="191"/>
        <end position="264"/>
    </location>
</feature>
<dbReference type="AlphaFoldDB" id="A0A8J2NV81"/>
<feature type="compositionally biased region" description="Gly residues" evidence="3">
    <location>
        <begin position="213"/>
        <end position="240"/>
    </location>
</feature>
<protein>
    <recommendedName>
        <fullName evidence="4">RRM domain-containing protein</fullName>
    </recommendedName>
</protein>
<sequence>MEMSLDEIITSTKRTRGGGRGRGGRSTRAGGRGGRGAGAGVRTAGGRPSGGSRRGVGAGAQQRFRTRPRPSGNADGVWTHDKFQDSNVGGIRKAGIRAVGGGGGGGGGSAKITISNLHYGVSDADIIELFGEVGNIRYASVHYDRSGRSMGKADVTFERRVDAQAAIQQYDGVPLDGRPMAISWANSAVATQQVSPRGSGLRQIQGKRINRTSGGGGGGGGFRGGRGGRGRGGGRGGRPGGSTKAPTAEELDAELDAYVSQNQK</sequence>
<dbReference type="PROSITE" id="PS50102">
    <property type="entry name" value="RRM"/>
    <property type="match status" value="1"/>
</dbReference>
<dbReference type="InterPro" id="IPR000504">
    <property type="entry name" value="RRM_dom"/>
</dbReference>
<dbReference type="PANTHER" id="PTHR19965:SF82">
    <property type="entry name" value="THO COMPLEX SUBUNIT 4"/>
    <property type="match status" value="1"/>
</dbReference>
<dbReference type="GO" id="GO:0006406">
    <property type="term" value="P:mRNA export from nucleus"/>
    <property type="evidence" value="ECO:0007669"/>
    <property type="project" value="TreeGrafter"/>
</dbReference>
<feature type="domain" description="RRM" evidence="4">
    <location>
        <begin position="110"/>
        <end position="187"/>
    </location>
</feature>
<dbReference type="CDD" id="cd12680">
    <property type="entry name" value="RRM_THOC4"/>
    <property type="match status" value="1"/>
</dbReference>
<gene>
    <name evidence="5" type="ORF">AFUS01_LOCUS5331</name>
</gene>
<evidence type="ECO:0000256" key="3">
    <source>
        <dbReference type="SAM" id="MobiDB-lite"/>
    </source>
</evidence>
<comment type="caution">
    <text evidence="5">The sequence shown here is derived from an EMBL/GenBank/DDBJ whole genome shotgun (WGS) entry which is preliminary data.</text>
</comment>
<dbReference type="GO" id="GO:0005634">
    <property type="term" value="C:nucleus"/>
    <property type="evidence" value="ECO:0007669"/>
    <property type="project" value="TreeGrafter"/>
</dbReference>
<dbReference type="Pfam" id="PF13865">
    <property type="entry name" value="FoP_duplication"/>
    <property type="match status" value="1"/>
</dbReference>
<dbReference type="InterPro" id="IPR051229">
    <property type="entry name" value="ALYREF_mRNA_export"/>
</dbReference>
<feature type="compositionally biased region" description="Gly residues" evidence="3">
    <location>
        <begin position="30"/>
        <end position="39"/>
    </location>
</feature>
<organism evidence="5 6">
    <name type="scientific">Allacma fusca</name>
    <dbReference type="NCBI Taxonomy" id="39272"/>
    <lineage>
        <taxon>Eukaryota</taxon>
        <taxon>Metazoa</taxon>
        <taxon>Ecdysozoa</taxon>
        <taxon>Arthropoda</taxon>
        <taxon>Hexapoda</taxon>
        <taxon>Collembola</taxon>
        <taxon>Symphypleona</taxon>
        <taxon>Sminthuridae</taxon>
        <taxon>Allacma</taxon>
    </lineage>
</organism>
<dbReference type="SMART" id="SM01218">
    <property type="entry name" value="FoP_duplication"/>
    <property type="match status" value="1"/>
</dbReference>
<accession>A0A8J2NV81</accession>
<feature type="region of interest" description="Disordered" evidence="3">
    <location>
        <begin position="1"/>
        <end position="83"/>
    </location>
</feature>